<proteinExistence type="inferred from homology"/>
<dbReference type="Proteomes" id="UP000076878">
    <property type="component" value="Unassembled WGS sequence"/>
</dbReference>
<dbReference type="PANTHER" id="PTHR42742:SF3">
    <property type="entry name" value="FRUCTOKINASE"/>
    <property type="match status" value="1"/>
</dbReference>
<sequence>MIVLKPVSKERIWGTPRLHQYSGDSHIDRIGSVYSVSGIEALSNEIVAGDEHRTLYEAVKAAPEKFGITAGFDYPIIISFTSADENLSIQVHPTDEYAITHENALYGKSESWYFIEPPSEGWIYADSLIEDKREIKRSILNGDYESVVGKIIVSKDDVVYIPSGTLHALTRGSLVYEIQQSTDITYRFFDYNRLDNDGKLRDLHLDDAIETLNTENRVKSSAFPKDTLVSEQPYTMVRKTLENVYHNTTDVAVAITVSKGSMCVDGHSILAGMSILVLPDEAISISQAAEEVVIATPKLYFK</sequence>
<dbReference type="EMBL" id="FJNB01000028">
    <property type="protein sequence ID" value="CZR09318.1"/>
    <property type="molecule type" value="Genomic_DNA"/>
</dbReference>
<dbReference type="Gene3D" id="2.60.120.10">
    <property type="entry name" value="Jelly Rolls"/>
    <property type="match status" value="1"/>
</dbReference>
<dbReference type="EC" id="5.3.1.8" evidence="3"/>
<dbReference type="OrthoDB" id="9808275at2"/>
<evidence type="ECO:0000313" key="9">
    <source>
        <dbReference type="Proteomes" id="UP000199280"/>
    </source>
</evidence>
<reference evidence="6 8" key="1">
    <citation type="submission" date="2016-02" db="EMBL/GenBank/DDBJ databases">
        <authorList>
            <person name="Wen L."/>
            <person name="He K."/>
            <person name="Yang H."/>
        </authorList>
    </citation>
    <scope>NUCLEOTIDE SEQUENCE [LARGE SCALE GENOMIC DNA]</scope>
    <source>
        <strain evidence="6">Trichococcus_R210</strain>
    </source>
</reference>
<keyword evidence="3 7" id="KW-0413">Isomerase</keyword>
<feature type="active site" evidence="5">
    <location>
        <position position="187"/>
    </location>
</feature>
<keyword evidence="9" id="KW-1185">Reference proteome</keyword>
<comment type="cofactor">
    <cofactor evidence="4">
        <name>Zn(2+)</name>
        <dbReference type="ChEBI" id="CHEBI:29105"/>
    </cofactor>
    <text evidence="4">Binds 1 zinc ion per subunit.</text>
</comment>
<name>A0A143Z9M6_9LACT</name>
<dbReference type="PIRSF" id="PIRSF036894">
    <property type="entry name" value="PMI_Firm_short"/>
    <property type="match status" value="1"/>
</dbReference>
<dbReference type="EMBL" id="FNYT01000044">
    <property type="protein sequence ID" value="SEJ94692.1"/>
    <property type="molecule type" value="Genomic_DNA"/>
</dbReference>
<feature type="binding site" evidence="4">
    <location>
        <position position="167"/>
    </location>
    <ligand>
        <name>Zn(2+)</name>
        <dbReference type="ChEBI" id="CHEBI:29105"/>
    </ligand>
</feature>
<feature type="binding site" evidence="4">
    <location>
        <position position="92"/>
    </location>
    <ligand>
        <name>Zn(2+)</name>
        <dbReference type="ChEBI" id="CHEBI:29105"/>
    </ligand>
</feature>
<reference evidence="7 9" key="2">
    <citation type="submission" date="2016-10" db="EMBL/GenBank/DDBJ databases">
        <authorList>
            <person name="Varghese N."/>
            <person name="Submissions S."/>
        </authorList>
    </citation>
    <scope>NUCLEOTIDE SEQUENCE [LARGE SCALE GENOMIC DNA]</scope>
    <source>
        <strain evidence="7 9">DSM 22150</strain>
    </source>
</reference>
<dbReference type="InterPro" id="IPR011051">
    <property type="entry name" value="RmlC_Cupin_sf"/>
</dbReference>
<protein>
    <recommendedName>
        <fullName evidence="3">Mannose-6-phosphate isomerase</fullName>
        <ecNumber evidence="3">5.3.1.8</ecNumber>
    </recommendedName>
</protein>
<evidence type="ECO:0000256" key="5">
    <source>
        <dbReference type="PIRSR" id="PIRSR036894-2"/>
    </source>
</evidence>
<dbReference type="STRING" id="640938.TR210_2702"/>
<evidence type="ECO:0000313" key="8">
    <source>
        <dbReference type="Proteomes" id="UP000076878"/>
    </source>
</evidence>
<dbReference type="CDD" id="cd07010">
    <property type="entry name" value="cupin_PMI_type_I_N_bac"/>
    <property type="match status" value="1"/>
</dbReference>
<dbReference type="GO" id="GO:0004476">
    <property type="term" value="F:mannose-6-phosphate isomerase activity"/>
    <property type="evidence" value="ECO:0007669"/>
    <property type="project" value="UniProtKB-UniRule"/>
</dbReference>
<comment type="catalytic activity">
    <reaction evidence="3">
        <text>D-mannose 6-phosphate = D-fructose 6-phosphate</text>
        <dbReference type="Rhea" id="RHEA:12356"/>
        <dbReference type="ChEBI" id="CHEBI:58735"/>
        <dbReference type="ChEBI" id="CHEBI:61527"/>
        <dbReference type="EC" id="5.3.1.8"/>
    </reaction>
</comment>
<dbReference type="Proteomes" id="UP000199280">
    <property type="component" value="Unassembled WGS sequence"/>
</dbReference>
<keyword evidence="1 3" id="KW-0479">Metal-binding</keyword>
<dbReference type="InterPro" id="IPR014628">
    <property type="entry name" value="Man6P_isomerase_Firm_short"/>
</dbReference>
<dbReference type="InterPro" id="IPR051804">
    <property type="entry name" value="Carb_Metab_Reg_Kinase/Isom"/>
</dbReference>
<evidence type="ECO:0000256" key="3">
    <source>
        <dbReference type="PIRNR" id="PIRNR036894"/>
    </source>
</evidence>
<gene>
    <name evidence="7" type="ORF">SAMN05216375_1448</name>
    <name evidence="6" type="ORF">TR210_2702</name>
</gene>
<feature type="binding site" evidence="4">
    <location>
        <position position="110"/>
    </location>
    <ligand>
        <name>Zn(2+)</name>
        <dbReference type="ChEBI" id="CHEBI:29105"/>
    </ligand>
</feature>
<organism evidence="6 8">
    <name type="scientific">Trichococcus ilyis</name>
    <dbReference type="NCBI Taxonomy" id="640938"/>
    <lineage>
        <taxon>Bacteria</taxon>
        <taxon>Bacillati</taxon>
        <taxon>Bacillota</taxon>
        <taxon>Bacilli</taxon>
        <taxon>Lactobacillales</taxon>
        <taxon>Carnobacteriaceae</taxon>
        <taxon>Trichococcus</taxon>
    </lineage>
</organism>
<dbReference type="SUPFAM" id="SSF51182">
    <property type="entry name" value="RmlC-like cupins"/>
    <property type="match status" value="1"/>
</dbReference>
<dbReference type="GO" id="GO:0005975">
    <property type="term" value="P:carbohydrate metabolic process"/>
    <property type="evidence" value="ECO:0007669"/>
    <property type="project" value="UniProtKB-UniRule"/>
</dbReference>
<evidence type="ECO:0000256" key="1">
    <source>
        <dbReference type="ARBA" id="ARBA00022723"/>
    </source>
</evidence>
<evidence type="ECO:0000256" key="4">
    <source>
        <dbReference type="PIRSR" id="PIRSR036894-1"/>
    </source>
</evidence>
<keyword evidence="2 3" id="KW-0862">Zinc</keyword>
<evidence type="ECO:0000313" key="6">
    <source>
        <dbReference type="EMBL" id="CZR09318.1"/>
    </source>
</evidence>
<accession>A0A143Z9M6</accession>
<comment type="similarity">
    <text evidence="3">Belongs to the mannose-6-phosphate isomerase type 1 family.</text>
</comment>
<evidence type="ECO:0000313" key="7">
    <source>
        <dbReference type="EMBL" id="SEJ94692.1"/>
    </source>
</evidence>
<dbReference type="InterPro" id="IPR014710">
    <property type="entry name" value="RmlC-like_jellyroll"/>
</dbReference>
<dbReference type="RefSeq" id="WP_068624643.1">
    <property type="nucleotide sequence ID" value="NZ_FJNB01000028.1"/>
</dbReference>
<dbReference type="GO" id="GO:0008270">
    <property type="term" value="F:zinc ion binding"/>
    <property type="evidence" value="ECO:0007669"/>
    <property type="project" value="UniProtKB-UniRule"/>
</dbReference>
<dbReference type="PANTHER" id="PTHR42742">
    <property type="entry name" value="TRANSCRIPTIONAL REPRESSOR MPRA"/>
    <property type="match status" value="1"/>
</dbReference>
<dbReference type="AlphaFoldDB" id="A0A143Z9M6"/>
<evidence type="ECO:0000256" key="2">
    <source>
        <dbReference type="ARBA" id="ARBA00022833"/>
    </source>
</evidence>